<dbReference type="GO" id="GO:0030623">
    <property type="term" value="F:U5 snRNA binding"/>
    <property type="evidence" value="ECO:0007669"/>
    <property type="project" value="TreeGrafter"/>
</dbReference>
<dbReference type="InterPro" id="IPR012337">
    <property type="entry name" value="RNaseH-like_sf"/>
</dbReference>
<dbReference type="Pfam" id="PF10598">
    <property type="entry name" value="RRM_4"/>
    <property type="match status" value="1"/>
</dbReference>
<dbReference type="GO" id="GO:0097157">
    <property type="term" value="F:pre-mRNA intronic binding"/>
    <property type="evidence" value="ECO:0007669"/>
    <property type="project" value="TreeGrafter"/>
</dbReference>
<gene>
    <name evidence="2" type="ORF">KIPB_014825</name>
</gene>
<dbReference type="AlphaFoldDB" id="A0A9K3D9S7"/>
<proteinExistence type="predicted"/>
<evidence type="ECO:0000313" key="3">
    <source>
        <dbReference type="Proteomes" id="UP000265618"/>
    </source>
</evidence>
<name>A0A9K3D9S7_9EUKA</name>
<evidence type="ECO:0000259" key="1">
    <source>
        <dbReference type="Pfam" id="PF10598"/>
    </source>
</evidence>
<keyword evidence="3" id="KW-1185">Reference proteome</keyword>
<dbReference type="OrthoDB" id="3256294at2759"/>
<dbReference type="GO" id="GO:0005682">
    <property type="term" value="C:U5 snRNP"/>
    <property type="evidence" value="ECO:0007669"/>
    <property type="project" value="TreeGrafter"/>
</dbReference>
<dbReference type="GO" id="GO:0030620">
    <property type="term" value="F:U2 snRNA binding"/>
    <property type="evidence" value="ECO:0007669"/>
    <property type="project" value="TreeGrafter"/>
</dbReference>
<dbReference type="InterPro" id="IPR019582">
    <property type="entry name" value="RRM_spliceosomal_PrP8"/>
</dbReference>
<evidence type="ECO:0000313" key="2">
    <source>
        <dbReference type="EMBL" id="GIQ91531.1"/>
    </source>
</evidence>
<feature type="non-terminal residue" evidence="2">
    <location>
        <position position="1"/>
    </location>
</feature>
<organism evidence="2 3">
    <name type="scientific">Kipferlia bialata</name>
    <dbReference type="NCBI Taxonomy" id="797122"/>
    <lineage>
        <taxon>Eukaryota</taxon>
        <taxon>Metamonada</taxon>
        <taxon>Carpediemonas-like organisms</taxon>
        <taxon>Kipferlia</taxon>
    </lineage>
</organism>
<comment type="caution">
    <text evidence="2">The sequence shown here is derived from an EMBL/GenBank/DDBJ whole genome shotgun (WGS) entry which is preliminary data.</text>
</comment>
<dbReference type="Proteomes" id="UP000265618">
    <property type="component" value="Unassembled WGS sequence"/>
</dbReference>
<dbReference type="EMBL" id="BDIP01007877">
    <property type="protein sequence ID" value="GIQ91531.1"/>
    <property type="molecule type" value="Genomic_DNA"/>
</dbReference>
<dbReference type="GO" id="GO:0071013">
    <property type="term" value="C:catalytic step 2 spliceosome"/>
    <property type="evidence" value="ECO:0007669"/>
    <property type="project" value="TreeGrafter"/>
</dbReference>
<dbReference type="GO" id="GO:0017070">
    <property type="term" value="F:U6 snRNA binding"/>
    <property type="evidence" value="ECO:0007669"/>
    <property type="project" value="TreeGrafter"/>
</dbReference>
<dbReference type="PANTHER" id="PTHR11140">
    <property type="entry name" value="PRE-MRNA SPLICING FACTOR PRP8"/>
    <property type="match status" value="1"/>
</dbReference>
<feature type="domain" description="RNA recognition motif spliceosomal PrP8" evidence="1">
    <location>
        <begin position="3"/>
        <end position="83"/>
    </location>
</feature>
<dbReference type="PANTHER" id="PTHR11140:SF0">
    <property type="entry name" value="PRE-MRNA-PROCESSING-SPLICING FACTOR 8"/>
    <property type="match status" value="1"/>
</dbReference>
<accession>A0A9K3D9S7</accession>
<protein>
    <submittedName>
        <fullName evidence="2">Pre-mRNA-processing-splicing factor 8</fullName>
    </submittedName>
</protein>
<dbReference type="GO" id="GO:0030619">
    <property type="term" value="F:U1 snRNA binding"/>
    <property type="evidence" value="ECO:0007669"/>
    <property type="project" value="TreeGrafter"/>
</dbReference>
<dbReference type="InterPro" id="IPR027652">
    <property type="entry name" value="PRP8"/>
</dbReference>
<reference evidence="2 3" key="1">
    <citation type="journal article" date="2018" name="PLoS ONE">
        <title>The draft genome of Kipferlia bialata reveals reductive genome evolution in fornicate parasites.</title>
        <authorList>
            <person name="Tanifuji G."/>
            <person name="Takabayashi S."/>
            <person name="Kume K."/>
            <person name="Takagi M."/>
            <person name="Nakayama T."/>
            <person name="Kamikawa R."/>
            <person name="Inagaki Y."/>
            <person name="Hashimoto T."/>
        </authorList>
    </citation>
    <scope>NUCLEOTIDE SEQUENCE [LARGE SCALE GENOMIC DNA]</scope>
    <source>
        <strain evidence="2">NY0173</strain>
    </source>
</reference>
<dbReference type="GO" id="GO:0000244">
    <property type="term" value="P:spliceosomal tri-snRNP complex assembly"/>
    <property type="evidence" value="ECO:0007669"/>
    <property type="project" value="TreeGrafter"/>
</dbReference>
<dbReference type="SUPFAM" id="SSF53098">
    <property type="entry name" value="Ribonuclease H-like"/>
    <property type="match status" value="1"/>
</dbReference>
<sequence length="91" mass="10442">MLENCDLTLLGRLLRLVMDHNMADYITAKCSVQLQFKDMSHTNRVGILRGLQFAPFVAQFYGLVIDLLILNLKRASDIAGDPRYTYIYECL</sequence>